<dbReference type="AlphaFoldDB" id="A0A1H7MRF0"/>
<gene>
    <name evidence="1" type="ORF">SAMN05216469_112108</name>
</gene>
<reference evidence="1 2" key="1">
    <citation type="submission" date="2016-10" db="EMBL/GenBank/DDBJ databases">
        <authorList>
            <person name="de Groot N.N."/>
        </authorList>
    </citation>
    <scope>NUCLEOTIDE SEQUENCE [LARGE SCALE GENOMIC DNA]</scope>
    <source>
        <strain evidence="1 2">KH2T6</strain>
    </source>
</reference>
<dbReference type="RefSeq" id="WP_074834380.1">
    <property type="nucleotide sequence ID" value="NZ_FOAT01000012.1"/>
</dbReference>
<accession>A0A1H7MRF0</accession>
<protein>
    <submittedName>
        <fullName evidence="1">Uncharacterized protein</fullName>
    </submittedName>
</protein>
<dbReference type="Proteomes" id="UP000186015">
    <property type="component" value="Unassembled WGS sequence"/>
</dbReference>
<dbReference type="EMBL" id="FOAT01000012">
    <property type="protein sequence ID" value="SEL13681.1"/>
    <property type="molecule type" value="Genomic_DNA"/>
</dbReference>
<evidence type="ECO:0000313" key="2">
    <source>
        <dbReference type="Proteomes" id="UP000186015"/>
    </source>
</evidence>
<sequence length="163" mass="18963">MDFYNYMLTIQQEVMKACIKKGEAMRIQKDTTYGYVYIADPTGQSALSVPDRLFVLDINHPDRRAMPNLVQMFNEAKNSMCIELTNDIFQTNRGTQLVKMRAPESGTEIWINSKFLGYFKGVKHLRYGYFKFRESYIVCAYLDTNFTVLGITIPQKPKREEQA</sequence>
<name>A0A1H7MRF0_RUMAL</name>
<organism evidence="1 2">
    <name type="scientific">Ruminococcus albus</name>
    <dbReference type="NCBI Taxonomy" id="1264"/>
    <lineage>
        <taxon>Bacteria</taxon>
        <taxon>Bacillati</taxon>
        <taxon>Bacillota</taxon>
        <taxon>Clostridia</taxon>
        <taxon>Eubacteriales</taxon>
        <taxon>Oscillospiraceae</taxon>
        <taxon>Ruminococcus</taxon>
    </lineage>
</organism>
<proteinExistence type="predicted"/>
<evidence type="ECO:0000313" key="1">
    <source>
        <dbReference type="EMBL" id="SEL13681.1"/>
    </source>
</evidence>